<protein>
    <recommendedName>
        <fullName evidence="5">DNA (cytosine-5-)-methyltransferase</fullName>
    </recommendedName>
</protein>
<dbReference type="Gene3D" id="3.90.120.10">
    <property type="entry name" value="DNA Methylase, subunit A, domain 2"/>
    <property type="match status" value="1"/>
</dbReference>
<dbReference type="Pfam" id="PF00145">
    <property type="entry name" value="DNA_methylase"/>
    <property type="match status" value="1"/>
</dbReference>
<dbReference type="InterPro" id="IPR001525">
    <property type="entry name" value="C5_MeTfrase"/>
</dbReference>
<gene>
    <name evidence="4" type="ORF">S06H3_43093</name>
</gene>
<dbReference type="PANTHER" id="PTHR46098:SF1">
    <property type="entry name" value="TRNA (CYTOSINE(38)-C(5))-METHYLTRANSFERASE"/>
    <property type="match status" value="1"/>
</dbReference>
<proteinExistence type="predicted"/>
<evidence type="ECO:0000256" key="3">
    <source>
        <dbReference type="ARBA" id="ARBA00022691"/>
    </source>
</evidence>
<feature type="non-terminal residue" evidence="4">
    <location>
        <position position="1"/>
    </location>
</feature>
<dbReference type="PANTHER" id="PTHR46098">
    <property type="entry name" value="TRNA (CYTOSINE(38)-C(5))-METHYLTRANSFERASE"/>
    <property type="match status" value="1"/>
</dbReference>
<evidence type="ECO:0008006" key="5">
    <source>
        <dbReference type="Google" id="ProtNLM"/>
    </source>
</evidence>
<evidence type="ECO:0000256" key="2">
    <source>
        <dbReference type="ARBA" id="ARBA00022679"/>
    </source>
</evidence>
<keyword evidence="2" id="KW-0808">Transferase</keyword>
<accession>X1NJS4</accession>
<dbReference type="InterPro" id="IPR050750">
    <property type="entry name" value="C5-MTase"/>
</dbReference>
<reference evidence="4" key="1">
    <citation type="journal article" date="2014" name="Front. Microbiol.">
        <title>High frequency of phylogenetically diverse reductive dehalogenase-homologous genes in deep subseafloor sedimentary metagenomes.</title>
        <authorList>
            <person name="Kawai M."/>
            <person name="Futagami T."/>
            <person name="Toyoda A."/>
            <person name="Takaki Y."/>
            <person name="Nishi S."/>
            <person name="Hori S."/>
            <person name="Arai W."/>
            <person name="Tsubouchi T."/>
            <person name="Morono Y."/>
            <person name="Uchiyama I."/>
            <person name="Ito T."/>
            <person name="Fujiyama A."/>
            <person name="Inagaki F."/>
            <person name="Takami H."/>
        </authorList>
    </citation>
    <scope>NUCLEOTIDE SEQUENCE</scope>
    <source>
        <strain evidence="4">Expedition CK06-06</strain>
    </source>
</reference>
<sequence>ARYEKFINDIEKLGYHTRTQTLNSANFGVPQARRRLFIMFDREKIPNSVSKPRRKRKTAREIIDGNGTYRYSMLRTDKRAKATLERADRAIANMGKKSPFLIVYYGTDHAGGWQRLDVPLRTITTLDRFAFVKPTDKGYVMRMLQPPELKIAMGWPKKYKINYGTRRDKIKMIGNAVCPPVIKSIVKALIQN</sequence>
<keyword evidence="3" id="KW-0949">S-adenosyl-L-methionine</keyword>
<dbReference type="InterPro" id="IPR029063">
    <property type="entry name" value="SAM-dependent_MTases_sf"/>
</dbReference>
<dbReference type="SUPFAM" id="SSF53335">
    <property type="entry name" value="S-adenosyl-L-methionine-dependent methyltransferases"/>
    <property type="match status" value="1"/>
</dbReference>
<dbReference type="GO" id="GO:0008168">
    <property type="term" value="F:methyltransferase activity"/>
    <property type="evidence" value="ECO:0007669"/>
    <property type="project" value="UniProtKB-KW"/>
</dbReference>
<evidence type="ECO:0000256" key="1">
    <source>
        <dbReference type="ARBA" id="ARBA00022603"/>
    </source>
</evidence>
<keyword evidence="1" id="KW-0489">Methyltransferase</keyword>
<dbReference type="PROSITE" id="PS00095">
    <property type="entry name" value="C5_MTASE_2"/>
    <property type="match status" value="1"/>
</dbReference>
<evidence type="ECO:0000313" key="4">
    <source>
        <dbReference type="EMBL" id="GAI43848.1"/>
    </source>
</evidence>
<dbReference type="InterPro" id="IPR031303">
    <property type="entry name" value="C5_meth_CS"/>
</dbReference>
<organism evidence="4">
    <name type="scientific">marine sediment metagenome</name>
    <dbReference type="NCBI Taxonomy" id="412755"/>
    <lineage>
        <taxon>unclassified sequences</taxon>
        <taxon>metagenomes</taxon>
        <taxon>ecological metagenomes</taxon>
    </lineage>
</organism>
<dbReference type="EMBL" id="BARV01026694">
    <property type="protein sequence ID" value="GAI43848.1"/>
    <property type="molecule type" value="Genomic_DNA"/>
</dbReference>
<comment type="caution">
    <text evidence="4">The sequence shown here is derived from an EMBL/GenBank/DDBJ whole genome shotgun (WGS) entry which is preliminary data.</text>
</comment>
<dbReference type="GO" id="GO:0032259">
    <property type="term" value="P:methylation"/>
    <property type="evidence" value="ECO:0007669"/>
    <property type="project" value="UniProtKB-KW"/>
</dbReference>
<name>X1NJS4_9ZZZZ</name>
<dbReference type="AlphaFoldDB" id="X1NJS4"/>